<dbReference type="InterPro" id="IPR011989">
    <property type="entry name" value="ARM-like"/>
</dbReference>
<feature type="domain" description="Retrotransposon gag" evidence="4">
    <location>
        <begin position="971"/>
        <end position="1060"/>
    </location>
</feature>
<dbReference type="Pfam" id="PF04871">
    <property type="entry name" value="Uso1_p115_C"/>
    <property type="match status" value="1"/>
</dbReference>
<keyword evidence="1 2" id="KW-0175">Coiled coil</keyword>
<reference evidence="7 8" key="2">
    <citation type="journal article" date="2018" name="Hortic Res">
        <title>Improved Brassica rapa reference genome by single-molecule sequencing and chromosome conformation capture technologies.</title>
        <authorList>
            <person name="Zhang L."/>
            <person name="Cai X."/>
            <person name="Wu J."/>
            <person name="Liu M."/>
            <person name="Grob S."/>
            <person name="Cheng F."/>
            <person name="Liang J."/>
            <person name="Cai C."/>
            <person name="Liu Z."/>
            <person name="Liu B."/>
            <person name="Wang F."/>
            <person name="Li S."/>
            <person name="Liu F."/>
            <person name="Li X."/>
            <person name="Cheng L."/>
            <person name="Yang W."/>
            <person name="Li M.H."/>
            <person name="Grossniklaus U."/>
            <person name="Zheng H."/>
            <person name="Wang X."/>
        </authorList>
    </citation>
    <scope>NUCLEOTIDE SEQUENCE [LARGE SCALE GENOMIC DNA]</scope>
    <source>
        <strain evidence="7 8">cv. Chiifu-401-42</strain>
    </source>
</reference>
<protein>
    <recommendedName>
        <fullName evidence="9">Golgin candidate 6</fullName>
    </recommendedName>
</protein>
<accession>M4EW33</accession>
<evidence type="ECO:0000259" key="5">
    <source>
        <dbReference type="Pfam" id="PF04869"/>
    </source>
</evidence>
<dbReference type="InterPro" id="IPR005162">
    <property type="entry name" value="Retrotrans_gag_dom"/>
</dbReference>
<dbReference type="SUPFAM" id="SSF50630">
    <property type="entry name" value="Acid proteases"/>
    <property type="match status" value="1"/>
</dbReference>
<feature type="compositionally biased region" description="Polar residues" evidence="3">
    <location>
        <begin position="900"/>
        <end position="914"/>
    </location>
</feature>
<reference evidence="7 8" key="1">
    <citation type="journal article" date="2011" name="Nat. Genet.">
        <title>The genome of the mesopolyploid crop species Brassica rapa.</title>
        <authorList>
            <consortium name="Brassica rapa Genome Sequencing Project Consortium"/>
            <person name="Wang X."/>
            <person name="Wang H."/>
            <person name="Wang J."/>
            <person name="Sun R."/>
            <person name="Wu J."/>
            <person name="Liu S."/>
            <person name="Bai Y."/>
            <person name="Mun J.H."/>
            <person name="Bancroft I."/>
            <person name="Cheng F."/>
            <person name="Huang S."/>
            <person name="Li X."/>
            <person name="Hua W."/>
            <person name="Wang J."/>
            <person name="Wang X."/>
            <person name="Freeling M."/>
            <person name="Pires J.C."/>
            <person name="Paterson A.H."/>
            <person name="Chalhoub B."/>
            <person name="Wang B."/>
            <person name="Hayward A."/>
            <person name="Sharpe A.G."/>
            <person name="Park B.S."/>
            <person name="Weisshaar B."/>
            <person name="Liu B."/>
            <person name="Li B."/>
            <person name="Liu B."/>
            <person name="Tong C."/>
            <person name="Song C."/>
            <person name="Duran C."/>
            <person name="Peng C."/>
            <person name="Geng C."/>
            <person name="Koh C."/>
            <person name="Lin C."/>
            <person name="Edwards D."/>
            <person name="Mu D."/>
            <person name="Shen D."/>
            <person name="Soumpourou E."/>
            <person name="Li F."/>
            <person name="Fraser F."/>
            <person name="Conant G."/>
            <person name="Lassalle G."/>
            <person name="King G.J."/>
            <person name="Bonnema G."/>
            <person name="Tang H."/>
            <person name="Wang H."/>
            <person name="Belcram H."/>
            <person name="Zhou H."/>
            <person name="Hirakawa H."/>
            <person name="Abe H."/>
            <person name="Guo H."/>
            <person name="Wang H."/>
            <person name="Jin H."/>
            <person name="Parkin I.A."/>
            <person name="Batley J."/>
            <person name="Kim J.S."/>
            <person name="Just J."/>
            <person name="Li J."/>
            <person name="Xu J."/>
            <person name="Deng J."/>
            <person name="Kim J.A."/>
            <person name="Li J."/>
            <person name="Yu J."/>
            <person name="Meng J."/>
            <person name="Wang J."/>
            <person name="Min J."/>
            <person name="Poulain J."/>
            <person name="Wang J."/>
            <person name="Hatakeyama K."/>
            <person name="Wu K."/>
            <person name="Wang L."/>
            <person name="Fang L."/>
            <person name="Trick M."/>
            <person name="Links M.G."/>
            <person name="Zhao M."/>
            <person name="Jin M."/>
            <person name="Ramchiary N."/>
            <person name="Drou N."/>
            <person name="Berkman P.J."/>
            <person name="Cai Q."/>
            <person name="Huang Q."/>
            <person name="Li R."/>
            <person name="Tabata S."/>
            <person name="Cheng S."/>
            <person name="Zhang S."/>
            <person name="Zhang S."/>
            <person name="Huang S."/>
            <person name="Sato S."/>
            <person name="Sun S."/>
            <person name="Kwon S.J."/>
            <person name="Choi S.R."/>
            <person name="Lee T.H."/>
            <person name="Fan W."/>
            <person name="Zhao X."/>
            <person name="Tan X."/>
            <person name="Xu X."/>
            <person name="Wang Y."/>
            <person name="Qiu Y."/>
            <person name="Yin Y."/>
            <person name="Li Y."/>
            <person name="Du Y."/>
            <person name="Liao Y."/>
            <person name="Lim Y."/>
            <person name="Narusaka Y."/>
            <person name="Wang Y."/>
            <person name="Wang Z."/>
            <person name="Li Z."/>
            <person name="Wang Z."/>
            <person name="Xiong Z."/>
            <person name="Zhang Z."/>
        </authorList>
    </citation>
    <scope>NUCLEOTIDE SEQUENCE [LARGE SCALE GENOMIC DNA]</scope>
    <source>
        <strain evidence="7 8">cv. Chiifu-401-42</strain>
    </source>
</reference>
<feature type="region of interest" description="Disordered" evidence="3">
    <location>
        <begin position="758"/>
        <end position="804"/>
    </location>
</feature>
<feature type="compositionally biased region" description="Polar residues" evidence="3">
    <location>
        <begin position="1100"/>
        <end position="1109"/>
    </location>
</feature>
<reference evidence="7" key="3">
    <citation type="submission" date="2023-03" db="UniProtKB">
        <authorList>
            <consortium name="EnsemblPlants"/>
        </authorList>
    </citation>
    <scope>IDENTIFICATION</scope>
    <source>
        <strain evidence="7">cv. Chiifu-401-42</strain>
    </source>
</reference>
<keyword evidence="8" id="KW-1185">Reference proteome</keyword>
<evidence type="ECO:0000259" key="4">
    <source>
        <dbReference type="Pfam" id="PF03732"/>
    </source>
</evidence>
<feature type="compositionally biased region" description="Acidic residues" evidence="3">
    <location>
        <begin position="758"/>
        <end position="768"/>
    </location>
</feature>
<dbReference type="Gene3D" id="2.40.70.10">
    <property type="entry name" value="Acid Proteases"/>
    <property type="match status" value="1"/>
</dbReference>
<dbReference type="GO" id="GO:0012507">
    <property type="term" value="C:ER to Golgi transport vesicle membrane"/>
    <property type="evidence" value="ECO:0000318"/>
    <property type="project" value="GO_Central"/>
</dbReference>
<feature type="compositionally biased region" description="Basic and acidic residues" evidence="3">
    <location>
        <begin position="1389"/>
        <end position="1401"/>
    </location>
</feature>
<name>M4EW33_BRACM</name>
<evidence type="ECO:0000259" key="6">
    <source>
        <dbReference type="Pfam" id="PF04871"/>
    </source>
</evidence>
<dbReference type="Proteomes" id="UP000011750">
    <property type="component" value="Chromosome A02"/>
</dbReference>
<proteinExistence type="predicted"/>
<dbReference type="Gene3D" id="1.25.10.10">
    <property type="entry name" value="Leucine-rich Repeat Variant"/>
    <property type="match status" value="1"/>
</dbReference>
<feature type="compositionally biased region" description="Polar residues" evidence="3">
    <location>
        <begin position="1409"/>
        <end position="1418"/>
    </location>
</feature>
<dbReference type="PANTHER" id="PTHR10013">
    <property type="entry name" value="GENERAL VESICULAR TRANSPORT FACTOR P115"/>
    <property type="match status" value="1"/>
</dbReference>
<dbReference type="GO" id="GO:0006886">
    <property type="term" value="P:intracellular protein transport"/>
    <property type="evidence" value="ECO:0000318"/>
    <property type="project" value="GO_Central"/>
</dbReference>
<dbReference type="Pfam" id="PF04869">
    <property type="entry name" value="Uso1_p115_head"/>
    <property type="match status" value="1"/>
</dbReference>
<dbReference type="HOGENOM" id="CLU_245428_0_0_1"/>
<evidence type="ECO:0000313" key="7">
    <source>
        <dbReference type="EnsemblPlants" id="Bra033016.1-P"/>
    </source>
</evidence>
<dbReference type="GO" id="GO:0000139">
    <property type="term" value="C:Golgi membrane"/>
    <property type="evidence" value="ECO:0007669"/>
    <property type="project" value="InterPro"/>
</dbReference>
<evidence type="ECO:0000256" key="1">
    <source>
        <dbReference type="ARBA" id="ARBA00023054"/>
    </source>
</evidence>
<dbReference type="InterPro" id="IPR016024">
    <property type="entry name" value="ARM-type_fold"/>
</dbReference>
<dbReference type="FunFam" id="1.25.10.10:FF:000234">
    <property type="entry name" value="Golgin candidate 6"/>
    <property type="match status" value="1"/>
</dbReference>
<feature type="coiled-coil region" evidence="2">
    <location>
        <begin position="1426"/>
        <end position="1488"/>
    </location>
</feature>
<feature type="domain" description="Uso1/p115-like vesicle tethering protein C-terminal" evidence="6">
    <location>
        <begin position="1446"/>
        <end position="1571"/>
    </location>
</feature>
<feature type="region of interest" description="Disordered" evidence="3">
    <location>
        <begin position="1100"/>
        <end position="1136"/>
    </location>
</feature>
<dbReference type="InterPro" id="IPR006953">
    <property type="entry name" value="Vesicle_Uso1_P115_head"/>
</dbReference>
<dbReference type="GO" id="GO:0006888">
    <property type="term" value="P:endoplasmic reticulum to Golgi vesicle-mediated transport"/>
    <property type="evidence" value="ECO:0000318"/>
    <property type="project" value="GO_Central"/>
</dbReference>
<dbReference type="GO" id="GO:0005795">
    <property type="term" value="C:Golgi stack"/>
    <property type="evidence" value="ECO:0000318"/>
    <property type="project" value="GO_Central"/>
</dbReference>
<sequence length="1573" mass="176080">MDLASRYKGVVGLVFGDNASPNEDSYIQRLLDRISNGTLPDDRRSAIVELQSVVAESNAAQLAFGASGFPVVVGILKDQRDDVEMVRGALETLLGALTPIDHARAQKTEVHAALMNSDLLSREAENITLLLSLLEEEDFYVRYFTLQILTALLMNSQNRLQEAILTTPRGITRLMDMLMDREVTVNYILDILNVAIGLFKSLVIRNEALLLLTHLTREAEEIQKIVVFEGAFEKIFSIIKEEGGSDGDVVVQDCLELLKNLLRNSSSNQILLRETMGFEPIISVLKLRGITYKFTQQKTVNLLCALETINMLIMGGAVTDPGKESNKLANRTVFVQKKLLDHLLMLGVESQWSPVAVRCMTFKCIGDLVDGHPKNRDILASKVLGEDRQAEPALNSILRIILQTSSIQEFVAADYVFKTFCEKNREGQAMLASTLIPQPHPTTRDPLEDDVNMSFGSMLLRGIFSGETDGDLETCCRAASILSHVLKDNIQCKEKALKIVLESPVPSMGTSEPLFQRIVRYLAVASSMKSQDKSKSYIQQIILKLLVTWTVDCPAAVQCFLDSRHHLTYLLDLVSNPAATVCIRGLASILLGECVIYNKSSENGKDAFAVVDAVSQKMGLTSYFSKFEEMQSSLIFSSSSERPREDHEPLTRTATPSEAEIEDVDVAGAMDKGNEDHPMLISLFDPSFTGLVKSLEGSIREGIVDVYSRPKSEVAVVPADLEQRSGENEKDYINRLKAFIEKQCSEIQNLLARNAALAEDEEESGEEEMGGKWRGSRRGREGRITEFRDSRRSRRFGETERKQSRGIELSMASMDDCVDGSGDFGDSKMATSYELSFLHSECERLQIHAKVTAEHFQSVEARLSSYDARFDALDLRFDRLTQLLTNQQSEKARGKAIESTEPQTPAMFSSTRTTTAPPAFQLPPSVFETWESLLKKIDMPVFSGSSPFEWLARVERYFRLGNFHGRERLQFVSMSLEGPVLNWFNAEMDNDPFTDWLQFKRRLVARFRQRLEDEPGKRLFALKQTGSIMDYVNEFEELRSIVTGIDERNLEHIFYNGLKPEMQEVIKMKEPKGLTEHITAVVGMEGSAFCRSVSTAVQDSHSRKSSSGGTYKPWSSVGTKTQGGFEKGSTSGTAFRPRQKYTDAELDKMRRDGICFKCKGPYVKPHTCPMKELQILTVINGFEVEILDEGVLDGEWSEMDYGQCQAELSLNAFLGVDTPTTTKVRGKFGQQEFVVMIDSGATHNFVAPHVVQKAKLPVYTDRKFQVLLGTGVTVESVGVCRRVTFQLQEATFEGDFVALELGGVDVILGISWLRTLGTCLMNWESHEMSFKVGGQTFTLRGDPSLHCNAVALRALHLPNFEDVLELGAVEPEEESGEEEMGGKWRGSRRGREGRITEFRDSRRSRRNEQSQGSEQRASTVMEKVHIDSIKRELQETSQRLETIKSEKAKMESEASEYKNVAAKLESDLKGLSDAYNSLEQANYHLEKEVRSLKGGEGPMEYPDVEAIKEEVRKEAQKESEDELNDLLVCLGQEESKVEKLTAKLMELGVDVDKLLEDIGDESQAQGECEDDDQ</sequence>
<dbReference type="InterPro" id="IPR024095">
    <property type="entry name" value="Vesicle_P115"/>
</dbReference>
<evidence type="ECO:0000256" key="3">
    <source>
        <dbReference type="SAM" id="MobiDB-lite"/>
    </source>
</evidence>
<dbReference type="eggNOG" id="KOG0946">
    <property type="taxonomic scope" value="Eukaryota"/>
</dbReference>
<feature type="compositionally biased region" description="Polar residues" evidence="3">
    <location>
        <begin position="1116"/>
        <end position="1133"/>
    </location>
</feature>
<dbReference type="GO" id="GO:0048211">
    <property type="term" value="P:Golgi vesicle docking"/>
    <property type="evidence" value="ECO:0000318"/>
    <property type="project" value="GO_Central"/>
</dbReference>
<evidence type="ECO:0000313" key="8">
    <source>
        <dbReference type="Proteomes" id="UP000011750"/>
    </source>
</evidence>
<feature type="domain" description="Vesicle tethering protein Uso1/P115-like head" evidence="5">
    <location>
        <begin position="390"/>
        <end position="701"/>
    </location>
</feature>
<dbReference type="Gramene" id="Bra033016.1">
    <property type="protein sequence ID" value="Bra033016.1-P"/>
    <property type="gene ID" value="Bra033016"/>
</dbReference>
<dbReference type="PANTHER" id="PTHR10013:SF6">
    <property type="entry name" value="GOLGIN CANDIDATE 6"/>
    <property type="match status" value="1"/>
</dbReference>
<evidence type="ECO:0000256" key="2">
    <source>
        <dbReference type="SAM" id="Coils"/>
    </source>
</evidence>
<dbReference type="InterPro" id="IPR021109">
    <property type="entry name" value="Peptidase_aspartic_dom_sf"/>
</dbReference>
<organism evidence="7 8">
    <name type="scientific">Brassica campestris</name>
    <name type="common">Field mustard</name>
    <dbReference type="NCBI Taxonomy" id="3711"/>
    <lineage>
        <taxon>Eukaryota</taxon>
        <taxon>Viridiplantae</taxon>
        <taxon>Streptophyta</taxon>
        <taxon>Embryophyta</taxon>
        <taxon>Tracheophyta</taxon>
        <taxon>Spermatophyta</taxon>
        <taxon>Magnoliopsida</taxon>
        <taxon>eudicotyledons</taxon>
        <taxon>Gunneridae</taxon>
        <taxon>Pentapetalae</taxon>
        <taxon>rosids</taxon>
        <taxon>malvids</taxon>
        <taxon>Brassicales</taxon>
        <taxon>Brassicaceae</taxon>
        <taxon>Brassiceae</taxon>
        <taxon>Brassica</taxon>
    </lineage>
</organism>
<feature type="region of interest" description="Disordered" evidence="3">
    <location>
        <begin position="1368"/>
        <end position="1420"/>
    </location>
</feature>
<dbReference type="EnsemblPlants" id="Bra033016.1">
    <property type="protein sequence ID" value="Bra033016.1-P"/>
    <property type="gene ID" value="Bra033016"/>
</dbReference>
<dbReference type="GO" id="GO:0048280">
    <property type="term" value="P:vesicle fusion with Golgi apparatus"/>
    <property type="evidence" value="ECO:0007669"/>
    <property type="project" value="InterPro"/>
</dbReference>
<dbReference type="InParanoid" id="M4EW33"/>
<dbReference type="Pfam" id="PF08284">
    <property type="entry name" value="RVP_2"/>
    <property type="match status" value="1"/>
</dbReference>
<feature type="region of interest" description="Disordered" evidence="3">
    <location>
        <begin position="891"/>
        <end position="914"/>
    </location>
</feature>
<feature type="region of interest" description="Disordered" evidence="3">
    <location>
        <begin position="636"/>
        <end position="655"/>
    </location>
</feature>
<dbReference type="InterPro" id="IPR006955">
    <property type="entry name" value="Uso1_p115_C"/>
</dbReference>
<dbReference type="GO" id="GO:0061025">
    <property type="term" value="P:membrane fusion"/>
    <property type="evidence" value="ECO:0000318"/>
    <property type="project" value="GO_Central"/>
</dbReference>
<dbReference type="GO" id="GO:0005783">
    <property type="term" value="C:endoplasmic reticulum"/>
    <property type="evidence" value="ECO:0000318"/>
    <property type="project" value="GO_Central"/>
</dbReference>
<feature type="compositionally biased region" description="Acidic residues" evidence="3">
    <location>
        <begin position="1370"/>
        <end position="1379"/>
    </location>
</feature>
<dbReference type="CDD" id="cd00303">
    <property type="entry name" value="retropepsin_like"/>
    <property type="match status" value="1"/>
</dbReference>
<dbReference type="Pfam" id="PF03732">
    <property type="entry name" value="Retrotrans_gag"/>
    <property type="match status" value="1"/>
</dbReference>
<feature type="compositionally biased region" description="Basic and acidic residues" evidence="3">
    <location>
        <begin position="641"/>
        <end position="650"/>
    </location>
</feature>
<evidence type="ECO:0008006" key="9">
    <source>
        <dbReference type="Google" id="ProtNLM"/>
    </source>
</evidence>
<dbReference type="STRING" id="51351.M4EW33"/>
<dbReference type="SUPFAM" id="SSF48371">
    <property type="entry name" value="ARM repeat"/>
    <property type="match status" value="1"/>
</dbReference>
<feature type="compositionally biased region" description="Basic and acidic residues" evidence="3">
    <location>
        <begin position="778"/>
        <end position="804"/>
    </location>
</feature>